<dbReference type="EMBL" id="ADLD01000017">
    <property type="protein sequence ID" value="EHB91166.1"/>
    <property type="molecule type" value="Genomic_DNA"/>
</dbReference>
<name>G5HBN7_9BACT</name>
<evidence type="ECO:0000313" key="2">
    <source>
        <dbReference type="Proteomes" id="UP000006008"/>
    </source>
</evidence>
<keyword evidence="2" id="KW-1185">Reference proteome</keyword>
<reference evidence="1 2" key="1">
    <citation type="submission" date="2011-08" db="EMBL/GenBank/DDBJ databases">
        <title>The Genome Sequence of Alistipes indistinctus YIT 12060.</title>
        <authorList>
            <consortium name="The Broad Institute Genome Sequencing Platform"/>
            <person name="Earl A."/>
            <person name="Ward D."/>
            <person name="Feldgarden M."/>
            <person name="Gevers D."/>
            <person name="Morotomi M."/>
            <person name="Young S.K."/>
            <person name="Zeng Q."/>
            <person name="Gargeya S."/>
            <person name="Fitzgerald M."/>
            <person name="Haas B."/>
            <person name="Abouelleil A."/>
            <person name="Alvarado L."/>
            <person name="Arachchi H.M."/>
            <person name="Berlin A."/>
            <person name="Brown A."/>
            <person name="Chapman S.B."/>
            <person name="Chen Z."/>
            <person name="Dunbar C."/>
            <person name="Freedman E."/>
            <person name="Gearin G."/>
            <person name="Gellesch M."/>
            <person name="Goldberg J."/>
            <person name="Griggs A."/>
            <person name="Gujja S."/>
            <person name="Heiman D."/>
            <person name="Howarth C."/>
            <person name="Larson L."/>
            <person name="Lui A."/>
            <person name="MacDonald P.J.P."/>
            <person name="Montmayeur A."/>
            <person name="Murphy C."/>
            <person name="Neiman D."/>
            <person name="Pearson M."/>
            <person name="Priest M."/>
            <person name="Roberts A."/>
            <person name="Saif S."/>
            <person name="Shea T."/>
            <person name="Shenoy N."/>
            <person name="Sisk P."/>
            <person name="Stolte C."/>
            <person name="Sykes S."/>
            <person name="Wortman J."/>
            <person name="Nusbaum C."/>
            <person name="Birren B."/>
        </authorList>
    </citation>
    <scope>NUCLEOTIDE SEQUENCE [LARGE SCALE GENOMIC DNA]</scope>
    <source>
        <strain evidence="1 2">YIT 12060</strain>
    </source>
</reference>
<protein>
    <recommendedName>
        <fullName evidence="3">MBG domain-containing protein</fullName>
    </recommendedName>
</protein>
<dbReference type="AlphaFoldDB" id="G5HBN7"/>
<feature type="non-terminal residue" evidence="1">
    <location>
        <position position="1"/>
    </location>
</feature>
<proteinExistence type="predicted"/>
<comment type="caution">
    <text evidence="1">The sequence shown here is derived from an EMBL/GenBank/DDBJ whole genome shotgun (WGS) entry which is preliminary data.</text>
</comment>
<dbReference type="Proteomes" id="UP000006008">
    <property type="component" value="Unassembled WGS sequence"/>
</dbReference>
<evidence type="ECO:0000313" key="1">
    <source>
        <dbReference type="EMBL" id="EHB91166.1"/>
    </source>
</evidence>
<organism evidence="1 2">
    <name type="scientific">Alistipes indistinctus YIT 12060</name>
    <dbReference type="NCBI Taxonomy" id="742725"/>
    <lineage>
        <taxon>Bacteria</taxon>
        <taxon>Pseudomonadati</taxon>
        <taxon>Bacteroidota</taxon>
        <taxon>Bacteroidia</taxon>
        <taxon>Bacteroidales</taxon>
        <taxon>Rikenellaceae</taxon>
        <taxon>Alistipes</taxon>
    </lineage>
</organism>
<gene>
    <name evidence="1" type="ORF">HMPREF9450_02347</name>
</gene>
<sequence length="189" mass="19403">TAKGETKTLSLAYVDRTGTVNLTYKGCTGLPSGATVTANSNGTFSVAFPGNTTSAVRSGTATVSYNNPLNSSQPVSATFTYSQQPLSYNITIPGNSLSVTAKGETKTLSLAYVDRTGTVNLTYKGCTGLPSGATVTANSNGTFSVAFPGNTTSAVRSGTATVSYNNPLNSSQPVSATFTYSQQPLSYNI</sequence>
<evidence type="ECO:0008006" key="3">
    <source>
        <dbReference type="Google" id="ProtNLM"/>
    </source>
</evidence>
<dbReference type="RefSeq" id="WP_009135153.1">
    <property type="nucleotide sequence ID" value="NZ_JH370375.1"/>
</dbReference>
<dbReference type="HOGENOM" id="CLU_1437184_0_0_10"/>
<accession>G5HBN7</accession>
<feature type="non-terminal residue" evidence="1">
    <location>
        <position position="189"/>
    </location>
</feature>